<dbReference type="Pfam" id="PF02801">
    <property type="entry name" value="Ketoacyl-synt_C"/>
    <property type="match status" value="1"/>
</dbReference>
<dbReference type="PROSITE" id="PS00606">
    <property type="entry name" value="KS3_1"/>
    <property type="match status" value="1"/>
</dbReference>
<evidence type="ECO:0000313" key="5">
    <source>
        <dbReference type="EMBL" id="QED28375.1"/>
    </source>
</evidence>
<name>A0A5B8XS81_9DELT</name>
<dbReference type="PANTHER" id="PTHR11712:SF320">
    <property type="entry name" value="BETA-KETOACYL SYNTHASE"/>
    <property type="match status" value="1"/>
</dbReference>
<dbReference type="PROSITE" id="PS52004">
    <property type="entry name" value="KS3_2"/>
    <property type="match status" value="1"/>
</dbReference>
<dbReference type="InterPro" id="IPR000794">
    <property type="entry name" value="Beta-ketoacyl_synthase"/>
</dbReference>
<dbReference type="GO" id="GO:0006633">
    <property type="term" value="P:fatty acid biosynthetic process"/>
    <property type="evidence" value="ECO:0007669"/>
    <property type="project" value="InterPro"/>
</dbReference>
<evidence type="ECO:0000256" key="3">
    <source>
        <dbReference type="RuleBase" id="RU003694"/>
    </source>
</evidence>
<dbReference type="InterPro" id="IPR020841">
    <property type="entry name" value="PKS_Beta-ketoAc_synthase_dom"/>
</dbReference>
<dbReference type="RefSeq" id="WP_146960744.1">
    <property type="nucleotide sequence ID" value="NZ_CP042467.1"/>
</dbReference>
<organism evidence="5 6">
    <name type="scientific">Microvenator marinus</name>
    <dbReference type="NCBI Taxonomy" id="2600177"/>
    <lineage>
        <taxon>Bacteria</taxon>
        <taxon>Deltaproteobacteria</taxon>
        <taxon>Bradymonadales</taxon>
        <taxon>Microvenatoraceae</taxon>
        <taxon>Microvenator</taxon>
    </lineage>
</organism>
<dbReference type="InterPro" id="IPR014031">
    <property type="entry name" value="Ketoacyl_synth_C"/>
</dbReference>
<evidence type="ECO:0000256" key="2">
    <source>
        <dbReference type="ARBA" id="ARBA00022679"/>
    </source>
</evidence>
<evidence type="ECO:0000313" key="6">
    <source>
        <dbReference type="Proteomes" id="UP000321595"/>
    </source>
</evidence>
<dbReference type="PANTHER" id="PTHR11712">
    <property type="entry name" value="POLYKETIDE SYNTHASE-RELATED"/>
    <property type="match status" value="1"/>
</dbReference>
<dbReference type="AlphaFoldDB" id="A0A5B8XS81"/>
<reference evidence="5 6" key="1">
    <citation type="submission" date="2019-08" db="EMBL/GenBank/DDBJ databases">
        <authorList>
            <person name="Liang Q."/>
        </authorList>
    </citation>
    <scope>NUCLEOTIDE SEQUENCE [LARGE SCALE GENOMIC DNA]</scope>
    <source>
        <strain evidence="5 6">V1718</strain>
    </source>
</reference>
<dbReference type="InterPro" id="IPR014030">
    <property type="entry name" value="Ketoacyl_synth_N"/>
</dbReference>
<dbReference type="KEGG" id="bbae:FRD01_14265"/>
<dbReference type="GO" id="GO:0005829">
    <property type="term" value="C:cytosol"/>
    <property type="evidence" value="ECO:0007669"/>
    <property type="project" value="TreeGrafter"/>
</dbReference>
<dbReference type="InterPro" id="IPR018201">
    <property type="entry name" value="Ketoacyl_synth_AS"/>
</dbReference>
<evidence type="ECO:0000256" key="1">
    <source>
        <dbReference type="ARBA" id="ARBA00008467"/>
    </source>
</evidence>
<sequence>MKVSVVDYALSCASGGSTEEAMNSIFGGKSGIAEESGRFIGRVSASLGSLPGQFLEFDTRQARLAVHVVKMIAPSIFRAREKWGPKRVAVLLGTSTGGIEWVEANYTPGTRDVVSSLDGGACNKQAFGAASYVVQNMFELEGPAYAISTACSSSSHVFGAAKRLIHSDRVDAVVVLGVDTLCHVTIEGFLGLGLLASSLCRPFDVARDGINIGEAGAAFLLERDLDAEFHLCGFGASSDGYHSTRPPPDGAGAALCMQAALEDAGLLPQNVVGVHTHGTGTVENDRAEGRAITGVFGAGMSVVSTKGATGHTLGACGALNAAIALESLRRQCLPGTHGLEVIDPVLSVNADSAPRPVTGDYVASNSFAFGGNNVTLILGRS</sequence>
<dbReference type="Proteomes" id="UP000321595">
    <property type="component" value="Chromosome"/>
</dbReference>
<dbReference type="Gene3D" id="3.40.47.10">
    <property type="match status" value="1"/>
</dbReference>
<dbReference type="OrthoDB" id="9808669at2"/>
<protein>
    <submittedName>
        <fullName evidence="5">Beta-ketoacyl-[acyl-carrier-protein] synthase II</fullName>
    </submittedName>
</protein>
<dbReference type="SUPFAM" id="SSF53901">
    <property type="entry name" value="Thiolase-like"/>
    <property type="match status" value="2"/>
</dbReference>
<accession>A0A5B8XS81</accession>
<evidence type="ECO:0000259" key="4">
    <source>
        <dbReference type="PROSITE" id="PS52004"/>
    </source>
</evidence>
<dbReference type="EMBL" id="CP042467">
    <property type="protein sequence ID" value="QED28375.1"/>
    <property type="molecule type" value="Genomic_DNA"/>
</dbReference>
<dbReference type="GO" id="GO:0004315">
    <property type="term" value="F:3-oxoacyl-[acyl-carrier-protein] synthase activity"/>
    <property type="evidence" value="ECO:0007669"/>
    <property type="project" value="InterPro"/>
</dbReference>
<dbReference type="SMART" id="SM00825">
    <property type="entry name" value="PKS_KS"/>
    <property type="match status" value="1"/>
</dbReference>
<feature type="domain" description="Ketosynthase family 3 (KS3)" evidence="4">
    <location>
        <begin position="1"/>
        <end position="380"/>
    </location>
</feature>
<keyword evidence="2 3" id="KW-0808">Transferase</keyword>
<gene>
    <name evidence="5" type="ORF">FRD01_14265</name>
</gene>
<dbReference type="CDD" id="cd00834">
    <property type="entry name" value="KAS_I_II"/>
    <property type="match status" value="1"/>
</dbReference>
<keyword evidence="6" id="KW-1185">Reference proteome</keyword>
<proteinExistence type="inferred from homology"/>
<dbReference type="Pfam" id="PF00109">
    <property type="entry name" value="ketoacyl-synt"/>
    <property type="match status" value="1"/>
</dbReference>
<comment type="similarity">
    <text evidence="1 3">Belongs to the thiolase-like superfamily. Beta-ketoacyl-ACP synthases family.</text>
</comment>
<dbReference type="InterPro" id="IPR016039">
    <property type="entry name" value="Thiolase-like"/>
</dbReference>